<name>A0ABS4CEY5_9ENTE</name>
<reference evidence="1 2" key="1">
    <citation type="submission" date="2020-12" db="EMBL/GenBank/DDBJ databases">
        <title>Vagococcus allomyrinae sp. nov. and Enterococcus lavae sp. nov., isolated from the larvae of Allomyrina dichotoma.</title>
        <authorList>
            <person name="Lee S.D."/>
        </authorList>
    </citation>
    <scope>NUCLEOTIDE SEQUENCE [LARGE SCALE GENOMIC DNA]</scope>
    <source>
        <strain evidence="1 2">BWM-S5</strain>
    </source>
</reference>
<evidence type="ECO:0000313" key="1">
    <source>
        <dbReference type="EMBL" id="MBP1045092.1"/>
    </source>
</evidence>
<gene>
    <name evidence="1" type="ORF">I6N96_02290</name>
</gene>
<dbReference type="RefSeq" id="WP_209555878.1">
    <property type="nucleotide sequence ID" value="NZ_JAEDXU010000001.1"/>
</dbReference>
<organism evidence="1 2">
    <name type="scientific">Enterococcus larvae</name>
    <dbReference type="NCBI Taxonomy" id="2794352"/>
    <lineage>
        <taxon>Bacteria</taxon>
        <taxon>Bacillati</taxon>
        <taxon>Bacillota</taxon>
        <taxon>Bacilli</taxon>
        <taxon>Lactobacillales</taxon>
        <taxon>Enterococcaceae</taxon>
        <taxon>Enterococcus</taxon>
    </lineage>
</organism>
<dbReference type="EMBL" id="JAEDXU010000001">
    <property type="protein sequence ID" value="MBP1045092.1"/>
    <property type="molecule type" value="Genomic_DNA"/>
</dbReference>
<evidence type="ECO:0008006" key="3">
    <source>
        <dbReference type="Google" id="ProtNLM"/>
    </source>
</evidence>
<sequence length="164" mass="18692">MKKIFFGVTIISLSMLLASCGQTEKNEETQTASSTIIQNTEVSSVEISNEEQELEEKLEEKGVEIRRVGNFIELTREKSIDYDYFTMDFVMSSNTSEVLQIQLVLRGNIDGEDKDALHYRVSSGRIVEFSGRNTDIQALAELLESLDCSDQELLKLVVWYYDNN</sequence>
<accession>A0ABS4CEY5</accession>
<keyword evidence="2" id="KW-1185">Reference proteome</keyword>
<proteinExistence type="predicted"/>
<evidence type="ECO:0000313" key="2">
    <source>
        <dbReference type="Proteomes" id="UP000673375"/>
    </source>
</evidence>
<comment type="caution">
    <text evidence="1">The sequence shown here is derived from an EMBL/GenBank/DDBJ whole genome shotgun (WGS) entry which is preliminary data.</text>
</comment>
<dbReference type="Proteomes" id="UP000673375">
    <property type="component" value="Unassembled WGS sequence"/>
</dbReference>
<dbReference type="PROSITE" id="PS51257">
    <property type="entry name" value="PROKAR_LIPOPROTEIN"/>
    <property type="match status" value="1"/>
</dbReference>
<protein>
    <recommendedName>
        <fullName evidence="3">Lipoprotein</fullName>
    </recommendedName>
</protein>